<dbReference type="AlphaFoldDB" id="A0A7G9TDY6"/>
<gene>
    <name evidence="2" type="ORF">IAE60_02410</name>
</gene>
<sequence length="117" mass="11809">MDGFLTQLLTMLGYQLPELLACVAGVAMLSMWAPAAPGRPLALAGTGLMLAAAVLRGAMSAWQAWLIHSAADGYASISGMMSLFGAVGMLLGVVSAAGLVMLAWGASKAMQAARAPA</sequence>
<dbReference type="Proteomes" id="UP000515838">
    <property type="component" value="Chromosome"/>
</dbReference>
<name>A0A7G9TDY6_PSEMX</name>
<keyword evidence="1" id="KW-1133">Transmembrane helix</keyword>
<feature type="transmembrane region" description="Helical" evidence="1">
    <location>
        <begin position="12"/>
        <end position="29"/>
    </location>
</feature>
<organism evidence="2 3">
    <name type="scientific">Pseudoxanthomonas mexicana</name>
    <dbReference type="NCBI Taxonomy" id="128785"/>
    <lineage>
        <taxon>Bacteria</taxon>
        <taxon>Pseudomonadati</taxon>
        <taxon>Pseudomonadota</taxon>
        <taxon>Gammaproteobacteria</taxon>
        <taxon>Lysobacterales</taxon>
        <taxon>Lysobacteraceae</taxon>
        <taxon>Pseudoxanthomonas</taxon>
    </lineage>
</organism>
<accession>A0A7G9TDY6</accession>
<dbReference type="GeneID" id="81469800"/>
<feature type="transmembrane region" description="Helical" evidence="1">
    <location>
        <begin position="41"/>
        <end position="62"/>
    </location>
</feature>
<keyword evidence="1" id="KW-0812">Transmembrane</keyword>
<feature type="transmembrane region" description="Helical" evidence="1">
    <location>
        <begin position="82"/>
        <end position="104"/>
    </location>
</feature>
<proteinExistence type="predicted"/>
<evidence type="ECO:0000313" key="3">
    <source>
        <dbReference type="Proteomes" id="UP000515838"/>
    </source>
</evidence>
<evidence type="ECO:0000256" key="1">
    <source>
        <dbReference type="SAM" id="Phobius"/>
    </source>
</evidence>
<keyword evidence="1" id="KW-0472">Membrane</keyword>
<dbReference type="RefSeq" id="WP_187573720.1">
    <property type="nucleotide sequence ID" value="NZ_CP060731.1"/>
</dbReference>
<protein>
    <submittedName>
        <fullName evidence="2">Uncharacterized protein</fullName>
    </submittedName>
</protein>
<evidence type="ECO:0000313" key="2">
    <source>
        <dbReference type="EMBL" id="QNN78311.1"/>
    </source>
</evidence>
<dbReference type="EMBL" id="CP060731">
    <property type="protein sequence ID" value="QNN78311.1"/>
    <property type="molecule type" value="Genomic_DNA"/>
</dbReference>
<reference evidence="2 3" key="1">
    <citation type="submission" date="2020-08" db="EMBL/GenBank/DDBJ databases">
        <title>Streptomycin Non-resistant strain, P. mexicana.</title>
        <authorList>
            <person name="Ganesh-Kumar S."/>
            <person name="Zhe T."/>
            <person name="Yu Z."/>
            <person name="Min Y."/>
        </authorList>
    </citation>
    <scope>NUCLEOTIDE SEQUENCE [LARGE SCALE GENOMIC DNA]</scope>
    <source>
        <strain evidence="2 3">GTZY2</strain>
    </source>
</reference>